<dbReference type="EMBL" id="CAJNNW010036059">
    <property type="protein sequence ID" value="CAE8731769.1"/>
    <property type="molecule type" value="Genomic_DNA"/>
</dbReference>
<evidence type="ECO:0000313" key="3">
    <source>
        <dbReference type="Proteomes" id="UP000626109"/>
    </source>
</evidence>
<organism evidence="2 3">
    <name type="scientific">Polarella glacialis</name>
    <name type="common">Dinoflagellate</name>
    <dbReference type="NCBI Taxonomy" id="89957"/>
    <lineage>
        <taxon>Eukaryota</taxon>
        <taxon>Sar</taxon>
        <taxon>Alveolata</taxon>
        <taxon>Dinophyceae</taxon>
        <taxon>Suessiales</taxon>
        <taxon>Suessiaceae</taxon>
        <taxon>Polarella</taxon>
    </lineage>
</organism>
<comment type="caution">
    <text evidence="2">The sequence shown here is derived from an EMBL/GenBank/DDBJ whole genome shotgun (WGS) entry which is preliminary data.</text>
</comment>
<keyword evidence="1" id="KW-0732">Signal</keyword>
<reference evidence="2" key="1">
    <citation type="submission" date="2021-02" db="EMBL/GenBank/DDBJ databases">
        <authorList>
            <person name="Dougan E. K."/>
            <person name="Rhodes N."/>
            <person name="Thang M."/>
            <person name="Chan C."/>
        </authorList>
    </citation>
    <scope>NUCLEOTIDE SEQUENCE</scope>
</reference>
<dbReference type="AlphaFoldDB" id="A0A813LGV6"/>
<dbReference type="Proteomes" id="UP000626109">
    <property type="component" value="Unassembled WGS sequence"/>
</dbReference>
<feature type="signal peptide" evidence="1">
    <location>
        <begin position="1"/>
        <end position="18"/>
    </location>
</feature>
<name>A0A813LGV6_POLGL</name>
<evidence type="ECO:0000256" key="1">
    <source>
        <dbReference type="SAM" id="SignalP"/>
    </source>
</evidence>
<accession>A0A813LGV6</accession>
<protein>
    <submittedName>
        <fullName evidence="2">Uncharacterized protein</fullName>
    </submittedName>
</protein>
<evidence type="ECO:0000313" key="2">
    <source>
        <dbReference type="EMBL" id="CAE8731769.1"/>
    </source>
</evidence>
<sequence length="343" mass="37561">MAARILAGIALLARLAFSEDVSVESALAADDTCRAGSEECGLDLRQLRGESVTATISEHSTEALAQTGEDKKENDETGFELATEDNATDDRAVCKRWAQCHRGWFGGIRCSGGRYCVGWLQGEATEHSAEALAQTGEDKKENDETGFELAIEDNATDDRAVCKRWAQCHRGWFGGIRCSGGRYCVGWLQGEATEHSAEALAQTGEDKKENDETGFELAIEDNATDDRAVCKRWAQCHRGWFGGIRCSGGRYCVGWLQGEATEHSAEALAQTGEDKKENDETGFELAIEDDAHHPRRCRRWARCEPTAGSRGILCPEGRYCVDLLQGEATEHSAEALEQTGEDK</sequence>
<proteinExistence type="predicted"/>
<gene>
    <name evidence="2" type="ORF">PGLA2088_LOCUS46143</name>
</gene>
<feature type="chain" id="PRO_5032802768" evidence="1">
    <location>
        <begin position="19"/>
        <end position="343"/>
    </location>
</feature>